<name>A0A391P0T2_9EUKA</name>
<accession>A0A391P0T2</accession>
<keyword evidence="2" id="KW-1185">Reference proteome</keyword>
<protein>
    <submittedName>
        <fullName evidence="1">Uncharacterized protein</fullName>
    </submittedName>
</protein>
<dbReference type="Proteomes" id="UP000265618">
    <property type="component" value="Unassembled WGS sequence"/>
</dbReference>
<organism evidence="1 2">
    <name type="scientific">Kipferlia bialata</name>
    <dbReference type="NCBI Taxonomy" id="797122"/>
    <lineage>
        <taxon>Eukaryota</taxon>
        <taxon>Metamonada</taxon>
        <taxon>Carpediemonas-like organisms</taxon>
        <taxon>Kipferlia</taxon>
    </lineage>
</organism>
<reference evidence="1 2" key="1">
    <citation type="journal article" date="2018" name="PLoS ONE">
        <title>The draft genome of Kipferlia bialata reveals reductive genome evolution in fornicate parasites.</title>
        <authorList>
            <person name="Tanifuji G."/>
            <person name="Takabayashi S."/>
            <person name="Kume K."/>
            <person name="Takagi M."/>
            <person name="Nakayama T."/>
            <person name="Kamikawa R."/>
            <person name="Inagaki Y."/>
            <person name="Hashimoto T."/>
        </authorList>
    </citation>
    <scope>NUCLEOTIDE SEQUENCE [LARGE SCALE GENOMIC DNA]</scope>
    <source>
        <strain evidence="1">NY0173</strain>
    </source>
</reference>
<dbReference type="EMBL" id="BDIP01011408">
    <property type="protein sequence ID" value="GCA65516.1"/>
    <property type="molecule type" value="Genomic_DNA"/>
</dbReference>
<sequence>MRLCRPTSHVGRLVA</sequence>
<gene>
    <name evidence="1" type="ORF">KIPB_017292</name>
</gene>
<evidence type="ECO:0000313" key="2">
    <source>
        <dbReference type="Proteomes" id="UP000265618"/>
    </source>
</evidence>
<evidence type="ECO:0000313" key="1">
    <source>
        <dbReference type="EMBL" id="GCA65516.1"/>
    </source>
</evidence>
<proteinExistence type="predicted"/>
<feature type="non-terminal residue" evidence="1">
    <location>
        <position position="15"/>
    </location>
</feature>
<comment type="caution">
    <text evidence="1">The sequence shown here is derived from an EMBL/GenBank/DDBJ whole genome shotgun (WGS) entry which is preliminary data.</text>
</comment>